<feature type="region of interest" description="Disordered" evidence="4">
    <location>
        <begin position="433"/>
        <end position="454"/>
    </location>
</feature>
<keyword evidence="7" id="KW-0378">Hydrolase</keyword>
<sequence length="509" mass="55044">MQTANAFLVAILLVGFPAPCFAQQSDSWNDLIERVDVNQNTVSGRWQKSDTAISTTAAGAAILSLPFHPKWEYDFRVKFTRNSGVHSIALFFVTDHGQACFEVDAWGQHMAGIQSINGETIQQNSTRRDNQALVNGRTYTALVEVRHDRVRGLLDGNVIAEITLAGKRLTVPRVWEIPDSKSLGVGAYASDTTFHQIEVRTINGGRSLSTPLGSSDQTAASSRTAMTSPREMTPGETSPSETSPSEIASSETSPDASTSSTPGSRPPSSPDQPSPAIPATRRPSSTQKRVLLVIANQDFFYREYIEPRRELERAGITVDVAAGRKTTCRPHGNSGQQGSGNVMPDLAIADADASDYDAIMFSGGWGSSMYQYAFQGSYSNRVYNGDPQTKAAVNRLLSDFIEQDKYVGALCHGVSVLAWARVNGRSLLQGKRVVASPRQSPSGTYNGRRDQPLSRWNAQTNGAQLSPARSIGNPRTSADDVMIDGKILTGEDDNSATLFGATLAKYLTQ</sequence>
<evidence type="ECO:0000256" key="3">
    <source>
        <dbReference type="ARBA" id="ARBA00038493"/>
    </source>
</evidence>
<dbReference type="InterPro" id="IPR050325">
    <property type="entry name" value="Prot/Nucl_acid_deglycase"/>
</dbReference>
<dbReference type="Gene3D" id="2.60.120.560">
    <property type="entry name" value="Exo-inulinase, domain 1"/>
    <property type="match status" value="1"/>
</dbReference>
<evidence type="ECO:0000256" key="4">
    <source>
        <dbReference type="SAM" id="MobiDB-lite"/>
    </source>
</evidence>
<dbReference type="Gene3D" id="3.40.50.880">
    <property type="match status" value="1"/>
</dbReference>
<dbReference type="InterPro" id="IPR029062">
    <property type="entry name" value="Class_I_gatase-like"/>
</dbReference>
<evidence type="ECO:0000256" key="2">
    <source>
        <dbReference type="ARBA" id="ARBA00023239"/>
    </source>
</evidence>
<dbReference type="GO" id="GO:0006508">
    <property type="term" value="P:proteolysis"/>
    <property type="evidence" value="ECO:0007669"/>
    <property type="project" value="UniProtKB-KW"/>
</dbReference>
<dbReference type="InterPro" id="IPR002818">
    <property type="entry name" value="DJ-1/PfpI"/>
</dbReference>
<evidence type="ECO:0000256" key="1">
    <source>
        <dbReference type="ARBA" id="ARBA00023016"/>
    </source>
</evidence>
<reference evidence="7 8" key="1">
    <citation type="submission" date="2020-08" db="EMBL/GenBank/DDBJ databases">
        <title>Genomic Encyclopedia of Type Strains, Phase III (KMG-III): the genomes of soil and plant-associated and newly described type strains.</title>
        <authorList>
            <person name="Whitman W."/>
        </authorList>
    </citation>
    <scope>NUCLEOTIDE SEQUENCE [LARGE SCALE GENOMIC DNA]</scope>
    <source>
        <strain evidence="7 8">CECT 8075</strain>
    </source>
</reference>
<keyword evidence="1" id="KW-0346">Stress response</keyword>
<evidence type="ECO:0000313" key="7">
    <source>
        <dbReference type="EMBL" id="MBB3204381.1"/>
    </source>
</evidence>
<keyword evidence="7" id="KW-0645">Protease</keyword>
<feature type="compositionally biased region" description="Pro residues" evidence="4">
    <location>
        <begin position="264"/>
        <end position="276"/>
    </location>
</feature>
<organism evidence="7 8">
    <name type="scientific">Aporhodopirellula rubra</name>
    <dbReference type="NCBI Taxonomy" id="980271"/>
    <lineage>
        <taxon>Bacteria</taxon>
        <taxon>Pseudomonadati</taxon>
        <taxon>Planctomycetota</taxon>
        <taxon>Planctomycetia</taxon>
        <taxon>Pirellulales</taxon>
        <taxon>Pirellulaceae</taxon>
        <taxon>Aporhodopirellula</taxon>
    </lineage>
</organism>
<dbReference type="GO" id="GO:0005737">
    <property type="term" value="C:cytoplasm"/>
    <property type="evidence" value="ECO:0007669"/>
    <property type="project" value="TreeGrafter"/>
</dbReference>
<keyword evidence="8" id="KW-1185">Reference proteome</keyword>
<dbReference type="RefSeq" id="WP_221224786.1">
    <property type="nucleotide sequence ID" value="NZ_JACHXU010000001.1"/>
</dbReference>
<proteinExistence type="inferred from homology"/>
<evidence type="ECO:0000259" key="6">
    <source>
        <dbReference type="Pfam" id="PF01965"/>
    </source>
</evidence>
<feature type="domain" description="DJ-1/PfpI" evidence="6">
    <location>
        <begin position="288"/>
        <end position="366"/>
    </location>
</feature>
<feature type="region of interest" description="Disordered" evidence="4">
    <location>
        <begin position="204"/>
        <end position="285"/>
    </location>
</feature>
<evidence type="ECO:0000313" key="8">
    <source>
        <dbReference type="Proteomes" id="UP000536179"/>
    </source>
</evidence>
<accession>A0A7W5H421</accession>
<evidence type="ECO:0000256" key="5">
    <source>
        <dbReference type="SAM" id="SignalP"/>
    </source>
</evidence>
<name>A0A7W5H421_9BACT</name>
<dbReference type="SUPFAM" id="SSF52317">
    <property type="entry name" value="Class I glutamine amidotransferase-like"/>
    <property type="match status" value="1"/>
</dbReference>
<comment type="similarity">
    <text evidence="3">Belongs to the peptidase C56 family. HSP31-like subfamily.</text>
</comment>
<keyword evidence="5" id="KW-0732">Signal</keyword>
<dbReference type="EMBL" id="JACHXU010000001">
    <property type="protein sequence ID" value="MBB3204381.1"/>
    <property type="molecule type" value="Genomic_DNA"/>
</dbReference>
<comment type="caution">
    <text evidence="7">The sequence shown here is derived from an EMBL/GenBank/DDBJ whole genome shotgun (WGS) entry which is preliminary data.</text>
</comment>
<dbReference type="GO" id="GO:0008233">
    <property type="term" value="F:peptidase activity"/>
    <property type="evidence" value="ECO:0007669"/>
    <property type="project" value="UniProtKB-KW"/>
</dbReference>
<dbReference type="Pfam" id="PF01965">
    <property type="entry name" value="DJ-1_PfpI"/>
    <property type="match status" value="1"/>
</dbReference>
<dbReference type="PANTHER" id="PTHR48094">
    <property type="entry name" value="PROTEIN/NUCLEIC ACID DEGLYCASE DJ-1-RELATED"/>
    <property type="match status" value="1"/>
</dbReference>
<dbReference type="AlphaFoldDB" id="A0A7W5H421"/>
<dbReference type="Proteomes" id="UP000536179">
    <property type="component" value="Unassembled WGS sequence"/>
</dbReference>
<dbReference type="GO" id="GO:0019243">
    <property type="term" value="P:methylglyoxal catabolic process to D-lactate via S-lactoyl-glutathione"/>
    <property type="evidence" value="ECO:0007669"/>
    <property type="project" value="TreeGrafter"/>
</dbReference>
<feature type="chain" id="PRO_5031317623" evidence="5">
    <location>
        <begin position="23"/>
        <end position="509"/>
    </location>
</feature>
<protein>
    <submittedName>
        <fullName evidence="7">Putative intracellular protease/amidase</fullName>
    </submittedName>
</protein>
<dbReference type="GO" id="GO:0019172">
    <property type="term" value="F:glyoxalase III activity"/>
    <property type="evidence" value="ECO:0007669"/>
    <property type="project" value="TreeGrafter"/>
</dbReference>
<feature type="signal peptide" evidence="5">
    <location>
        <begin position="1"/>
        <end position="22"/>
    </location>
</feature>
<dbReference type="PANTHER" id="PTHR48094:SF11">
    <property type="entry name" value="GLUTATHIONE-INDEPENDENT GLYOXALASE HSP31-RELATED"/>
    <property type="match status" value="1"/>
</dbReference>
<keyword evidence="2" id="KW-0456">Lyase</keyword>
<feature type="compositionally biased region" description="Low complexity" evidence="4">
    <location>
        <begin position="234"/>
        <end position="263"/>
    </location>
</feature>
<gene>
    <name evidence="7" type="ORF">FHS27_000145</name>
</gene>
<feature type="compositionally biased region" description="Polar residues" evidence="4">
    <location>
        <begin position="204"/>
        <end position="227"/>
    </location>
</feature>